<dbReference type="EMBL" id="JAKOAV010000015">
    <property type="protein sequence ID" value="MDF9408567.1"/>
    <property type="molecule type" value="Genomic_DNA"/>
</dbReference>
<dbReference type="InterPro" id="IPR036365">
    <property type="entry name" value="PGBD-like_sf"/>
</dbReference>
<dbReference type="Gene3D" id="1.10.101.10">
    <property type="entry name" value="PGBD-like superfamily/PGBD"/>
    <property type="match status" value="1"/>
</dbReference>
<keyword evidence="2" id="KW-1185">Reference proteome</keyword>
<gene>
    <name evidence="1" type="ORF">L7E55_09380</name>
</gene>
<evidence type="ECO:0000313" key="2">
    <source>
        <dbReference type="Proteomes" id="UP001154312"/>
    </source>
</evidence>
<protein>
    <submittedName>
        <fullName evidence="1">Peptidoglycan-binding protein</fullName>
    </submittedName>
</protein>
<organism evidence="1 2">
    <name type="scientific">Pelotomaculum isophthalicicum JI</name>
    <dbReference type="NCBI Taxonomy" id="947010"/>
    <lineage>
        <taxon>Bacteria</taxon>
        <taxon>Bacillati</taxon>
        <taxon>Bacillota</taxon>
        <taxon>Clostridia</taxon>
        <taxon>Eubacteriales</taxon>
        <taxon>Desulfotomaculaceae</taxon>
        <taxon>Pelotomaculum</taxon>
    </lineage>
</organism>
<dbReference type="RefSeq" id="WP_277443898.1">
    <property type="nucleotide sequence ID" value="NZ_JAKOAV010000015.1"/>
</dbReference>
<dbReference type="Proteomes" id="UP001154312">
    <property type="component" value="Unassembled WGS sequence"/>
</dbReference>
<name>A0A9X4H5L9_9FIRM</name>
<dbReference type="AlphaFoldDB" id="A0A9X4H5L9"/>
<dbReference type="InterPro" id="IPR036366">
    <property type="entry name" value="PGBDSf"/>
</dbReference>
<evidence type="ECO:0000313" key="1">
    <source>
        <dbReference type="EMBL" id="MDF9408567.1"/>
    </source>
</evidence>
<accession>A0A9X4H5L9</accession>
<dbReference type="SUPFAM" id="SSF47090">
    <property type="entry name" value="PGBD-like"/>
    <property type="match status" value="1"/>
</dbReference>
<comment type="caution">
    <text evidence="1">The sequence shown here is derived from an EMBL/GenBank/DDBJ whole genome shotgun (WGS) entry which is preliminary data.</text>
</comment>
<proteinExistence type="predicted"/>
<sequence>MARKNYSFPDRETERQHYIQFDDGEGDWLSKDTCKNNFAMQLKSSSSSNEGTYALTKTISTSGQPSTYQRKYRVWAENTAGETDKEDYFVVKPNSNIPVLKYGSTGDDVAVIQAYLWNGAQDPYGQDSYGKYGYGTQLAVGVWQEQYNKSHPKDLIEADGNVSEKTWGAMGFLDAKGNLNRTADPYMKYLRFAKDQGYGMNPNISTLQSLIKAGKAYVWYDTNINGHDYSIIKIPNNYLNTELKLTKIDDLDWFRSNSYYFIDKQTRDFVKDPDVLNKIQVIQNANAIYDVYQHLSNNAHYDVVVEEQRGIEKLDSLFAKAKVAKTVAELSAKAEGKLVAFLAYSLIPGGQVGAASIVESIPGDIAKEAALNLPKDLITAIFCSVIKEEKAIFPELIEMNQQINSKPKLHRCISDYVKAQKYININMKASYATASILCEGELSGAFEEYGWADWFNSLIGQFTGDFTSGASSYGKALGKLKPLDAKQMERFWNIIYTQNDITDMLEDIYGDIKPIKDWINAKKGSEAYYGQYLKPQYQDTYTYKLVFGIDNGRGKSFTSENIPGKDVTVKGSLPPVLPTGTGIEAGGW</sequence>
<reference evidence="1" key="1">
    <citation type="submission" date="2022-02" db="EMBL/GenBank/DDBJ databases">
        <authorList>
            <person name="Leng L."/>
        </authorList>
    </citation>
    <scope>NUCLEOTIDE SEQUENCE</scope>
    <source>
        <strain evidence="1">JI</strain>
    </source>
</reference>